<evidence type="ECO:0000313" key="1">
    <source>
        <dbReference type="EMBL" id="CAG6774922.1"/>
    </source>
</evidence>
<proteinExistence type="predicted"/>
<evidence type="ECO:0008006" key="2">
    <source>
        <dbReference type="Google" id="ProtNLM"/>
    </source>
</evidence>
<reference evidence="1" key="1">
    <citation type="submission" date="2021-05" db="EMBL/GenBank/DDBJ databases">
        <authorList>
            <person name="Alioto T."/>
            <person name="Alioto T."/>
            <person name="Gomez Garrido J."/>
        </authorList>
    </citation>
    <scope>NUCLEOTIDE SEQUENCE</scope>
</reference>
<sequence length="145" mass="17160">MKTGRIRHCPRTGQRKGFDAPELKLGTWNIRTMLQAGKMQEVADQMLKYKFDSEILNGEDIVKFIKSQRLRWFGHVQRMEDARMPKKILNVKIYATRKRGRPRLRWMDQVLGDLRTMRISGWGTKVKDRIAWRRIVEEAKAHPGL</sequence>
<accession>A0A8D9B1X2</accession>
<protein>
    <recommendedName>
        <fullName evidence="2">Endonuclease-reverse transcriptase</fullName>
    </recommendedName>
</protein>
<dbReference type="AlphaFoldDB" id="A0A8D9B1X2"/>
<organism evidence="1">
    <name type="scientific">Cacopsylla melanoneura</name>
    <dbReference type="NCBI Taxonomy" id="428564"/>
    <lineage>
        <taxon>Eukaryota</taxon>
        <taxon>Metazoa</taxon>
        <taxon>Ecdysozoa</taxon>
        <taxon>Arthropoda</taxon>
        <taxon>Hexapoda</taxon>
        <taxon>Insecta</taxon>
        <taxon>Pterygota</taxon>
        <taxon>Neoptera</taxon>
        <taxon>Paraneoptera</taxon>
        <taxon>Hemiptera</taxon>
        <taxon>Sternorrhyncha</taxon>
        <taxon>Psylloidea</taxon>
        <taxon>Psyllidae</taxon>
        <taxon>Psyllinae</taxon>
        <taxon>Cacopsylla</taxon>
    </lineage>
</organism>
<name>A0A8D9B1X2_9HEMI</name>
<dbReference type="EMBL" id="HBUF01596385">
    <property type="protein sequence ID" value="CAG6774922.1"/>
    <property type="molecule type" value="Transcribed_RNA"/>
</dbReference>